<evidence type="ECO:0000256" key="1">
    <source>
        <dbReference type="SAM" id="Phobius"/>
    </source>
</evidence>
<feature type="transmembrane region" description="Helical" evidence="1">
    <location>
        <begin position="85"/>
        <end position="102"/>
    </location>
</feature>
<evidence type="ECO:0000313" key="2">
    <source>
        <dbReference type="EMBL" id="TYH14773.1"/>
    </source>
</evidence>
<dbReference type="AlphaFoldDB" id="A0A5D2GA67"/>
<name>A0A5D2GA67_GOSDA</name>
<feature type="transmembrane region" description="Helical" evidence="1">
    <location>
        <begin position="56"/>
        <end position="79"/>
    </location>
</feature>
<proteinExistence type="predicted"/>
<sequence length="244" mass="28520">MTHFYKFSLLFANCHLNFPLMEENENRNTGNVNQREYLKSIEFTTMICSSKTISNLSLISSNDPFISSIITLYILILLYFPQSFFSLKLLLIFTASLLFSLFRKPIDEVKKTEFQQRVGSKTDSEFIIRSFEELFVESDVGAPLEVIFEGEEEEEEKEGEYCNEDYYYPDPTRVIERYPSLSLCYPESDSDSSSSEMDFPVIGEWVSSEMMCYGWEEEEDKEGMIEIDLDFHEEEDNLIEIDIS</sequence>
<keyword evidence="1" id="KW-0472">Membrane</keyword>
<evidence type="ECO:0008006" key="4">
    <source>
        <dbReference type="Google" id="ProtNLM"/>
    </source>
</evidence>
<keyword evidence="3" id="KW-1185">Reference proteome</keyword>
<reference evidence="2 3" key="1">
    <citation type="submission" date="2019-06" db="EMBL/GenBank/DDBJ databases">
        <title>WGS assembly of Gossypium darwinii.</title>
        <authorList>
            <person name="Chen Z.J."/>
            <person name="Sreedasyam A."/>
            <person name="Ando A."/>
            <person name="Song Q."/>
            <person name="De L."/>
            <person name="Hulse-Kemp A."/>
            <person name="Ding M."/>
            <person name="Ye W."/>
            <person name="Kirkbride R."/>
            <person name="Jenkins J."/>
            <person name="Plott C."/>
            <person name="Lovell J."/>
            <person name="Lin Y.-M."/>
            <person name="Vaughn R."/>
            <person name="Liu B."/>
            <person name="Li W."/>
            <person name="Simpson S."/>
            <person name="Scheffler B."/>
            <person name="Saski C."/>
            <person name="Grover C."/>
            <person name="Hu G."/>
            <person name="Conover J."/>
            <person name="Carlson J."/>
            <person name="Shu S."/>
            <person name="Boston L."/>
            <person name="Williams M."/>
            <person name="Peterson D."/>
            <person name="Mcgee K."/>
            <person name="Jones D."/>
            <person name="Wendel J."/>
            <person name="Stelly D."/>
            <person name="Grimwood J."/>
            <person name="Schmutz J."/>
        </authorList>
    </citation>
    <scope>NUCLEOTIDE SEQUENCE [LARGE SCALE GENOMIC DNA]</scope>
    <source>
        <strain evidence="2">1808015.09</strain>
    </source>
</reference>
<keyword evidence="1" id="KW-1133">Transmembrane helix</keyword>
<evidence type="ECO:0000313" key="3">
    <source>
        <dbReference type="Proteomes" id="UP000323506"/>
    </source>
</evidence>
<dbReference type="EMBL" id="CM017693">
    <property type="protein sequence ID" value="TYH14773.1"/>
    <property type="molecule type" value="Genomic_DNA"/>
</dbReference>
<protein>
    <recommendedName>
        <fullName evidence="4">Transmembrane protein</fullName>
    </recommendedName>
</protein>
<keyword evidence="1" id="KW-0812">Transmembrane</keyword>
<accession>A0A5D2GA67</accession>
<dbReference type="PANTHER" id="PTHR37746">
    <property type="entry name" value="TRANSMEMBRANE PROTEIN"/>
    <property type="match status" value="1"/>
</dbReference>
<dbReference type="PANTHER" id="PTHR37746:SF1">
    <property type="entry name" value="TRANSMEMBRANE PROTEIN"/>
    <property type="match status" value="1"/>
</dbReference>
<gene>
    <name evidence="2" type="ORF">ES288_A06G247300v1</name>
</gene>
<organism evidence="2 3">
    <name type="scientific">Gossypium darwinii</name>
    <name type="common">Darwin's cotton</name>
    <name type="synonym">Gossypium barbadense var. darwinii</name>
    <dbReference type="NCBI Taxonomy" id="34276"/>
    <lineage>
        <taxon>Eukaryota</taxon>
        <taxon>Viridiplantae</taxon>
        <taxon>Streptophyta</taxon>
        <taxon>Embryophyta</taxon>
        <taxon>Tracheophyta</taxon>
        <taxon>Spermatophyta</taxon>
        <taxon>Magnoliopsida</taxon>
        <taxon>eudicotyledons</taxon>
        <taxon>Gunneridae</taxon>
        <taxon>Pentapetalae</taxon>
        <taxon>rosids</taxon>
        <taxon>malvids</taxon>
        <taxon>Malvales</taxon>
        <taxon>Malvaceae</taxon>
        <taxon>Malvoideae</taxon>
        <taxon>Gossypium</taxon>
    </lineage>
</organism>
<dbReference type="Proteomes" id="UP000323506">
    <property type="component" value="Chromosome A06"/>
</dbReference>